<dbReference type="InterPro" id="IPR020624">
    <property type="entry name" value="Schiff_base-form_aldolases_CS"/>
</dbReference>
<keyword evidence="2" id="KW-0704">Schiff base</keyword>
<name>A0ABS7K9C4_9BACI</name>
<dbReference type="InterPro" id="IPR020625">
    <property type="entry name" value="Schiff_base-form_aldolases_AS"/>
</dbReference>
<accession>A0ABS7K9C4</accession>
<dbReference type="PROSITE" id="PS00666">
    <property type="entry name" value="DHDPS_2"/>
    <property type="match status" value="1"/>
</dbReference>
<dbReference type="SUPFAM" id="SSF51569">
    <property type="entry name" value="Aldolase"/>
    <property type="match status" value="1"/>
</dbReference>
<dbReference type="CDD" id="cd00408">
    <property type="entry name" value="DHDPS-like"/>
    <property type="match status" value="1"/>
</dbReference>
<keyword evidence="1 3" id="KW-0456">Lyase</keyword>
<reference evidence="4 5" key="1">
    <citation type="submission" date="2020-07" db="EMBL/GenBank/DDBJ databases">
        <title>Fungal Genomes of the International Space Station.</title>
        <authorList>
            <person name="Seuylemezian A."/>
            <person name="Singh N.K."/>
            <person name="Wood J."/>
            <person name="Venkateswaran K."/>
        </authorList>
    </citation>
    <scope>NUCLEOTIDE SEQUENCE [LARGE SCALE GENOMIC DNA]</scope>
    <source>
        <strain evidence="4 5">PL-B2</strain>
    </source>
</reference>
<dbReference type="SMART" id="SM01130">
    <property type="entry name" value="DHDPS"/>
    <property type="match status" value="1"/>
</dbReference>
<dbReference type="InterPro" id="IPR002220">
    <property type="entry name" value="DapA-like"/>
</dbReference>
<evidence type="ECO:0000256" key="3">
    <source>
        <dbReference type="PIRNR" id="PIRNR001365"/>
    </source>
</evidence>
<proteinExistence type="inferred from homology"/>
<protein>
    <submittedName>
        <fullName evidence="4">Dihydrodipicolinate synthase family protein</fullName>
    </submittedName>
</protein>
<comment type="caution">
    <text evidence="4">The sequence shown here is derived from an EMBL/GenBank/DDBJ whole genome shotgun (WGS) entry which is preliminary data.</text>
</comment>
<comment type="similarity">
    <text evidence="3">Belongs to the DapA family.</text>
</comment>
<dbReference type="Gene3D" id="3.20.20.70">
    <property type="entry name" value="Aldolase class I"/>
    <property type="match status" value="1"/>
</dbReference>
<dbReference type="InterPro" id="IPR013785">
    <property type="entry name" value="Aldolase_TIM"/>
</dbReference>
<dbReference type="PANTHER" id="PTHR12128">
    <property type="entry name" value="DIHYDRODIPICOLINATE SYNTHASE"/>
    <property type="match status" value="1"/>
</dbReference>
<dbReference type="RefSeq" id="WP_221875033.1">
    <property type="nucleotide sequence ID" value="NZ_JACWFH010000029.1"/>
</dbReference>
<dbReference type="PIRSF" id="PIRSF001365">
    <property type="entry name" value="DHDPS"/>
    <property type="match status" value="1"/>
</dbReference>
<organism evidence="4 5">
    <name type="scientific">Mesobacillus maritimus</name>
    <dbReference type="NCBI Taxonomy" id="1643336"/>
    <lineage>
        <taxon>Bacteria</taxon>
        <taxon>Bacillati</taxon>
        <taxon>Bacillota</taxon>
        <taxon>Bacilli</taxon>
        <taxon>Bacillales</taxon>
        <taxon>Bacillaceae</taxon>
        <taxon>Mesobacillus</taxon>
    </lineage>
</organism>
<dbReference type="EMBL" id="JACWFH010000029">
    <property type="protein sequence ID" value="MBY0098813.1"/>
    <property type="molecule type" value="Genomic_DNA"/>
</dbReference>
<evidence type="ECO:0000313" key="4">
    <source>
        <dbReference type="EMBL" id="MBY0098813.1"/>
    </source>
</evidence>
<dbReference type="PRINTS" id="PR00146">
    <property type="entry name" value="DHPICSNTHASE"/>
</dbReference>
<sequence>MDKTTIFKGIIPPVSTILNQQGKLNEEEQGLLIDSLIEAGVDGLFFLGTGGEFSQMSVEERKAVAEFAVRYTNKRVPVLIGTGSTSTREVVMLSQHAQQIGADAVVVINPYYWQLTEENLFKHYRDIANSVDLPILLYNFPNLTGQDLSPDFVCALVDQHPNIVGIKETIDSVGHIQEMILKVKKKHPHFAVFSGFDNHLLNTLQLGGDGTISASGNFAPQLSVGIYNAFNSGDLEKAVALHKQLAILPLLYQIDSPFVNVVKEATKLCGLNISTDVLPPSRPLCDEKKQQVKDILALANVLPGLKSGSTR</sequence>
<evidence type="ECO:0000313" key="5">
    <source>
        <dbReference type="Proteomes" id="UP000769780"/>
    </source>
</evidence>
<keyword evidence="5" id="KW-1185">Reference proteome</keyword>
<dbReference type="PANTHER" id="PTHR12128:SF28">
    <property type="entry name" value="2-DEHYDRO-3-DEOXY-D-GLUCONATE ALDOLASE YAGE-RELATED"/>
    <property type="match status" value="1"/>
</dbReference>
<dbReference type="Pfam" id="PF00701">
    <property type="entry name" value="DHDPS"/>
    <property type="match status" value="1"/>
</dbReference>
<dbReference type="Proteomes" id="UP000769780">
    <property type="component" value="Unassembled WGS sequence"/>
</dbReference>
<evidence type="ECO:0000256" key="2">
    <source>
        <dbReference type="ARBA" id="ARBA00023270"/>
    </source>
</evidence>
<dbReference type="PROSITE" id="PS00665">
    <property type="entry name" value="DHDPS_1"/>
    <property type="match status" value="1"/>
</dbReference>
<evidence type="ECO:0000256" key="1">
    <source>
        <dbReference type="ARBA" id="ARBA00023239"/>
    </source>
</evidence>
<gene>
    <name evidence="4" type="ORF">H0185_18775</name>
</gene>